<organism evidence="1 2">
    <name type="scientific">Actinokineospora terrae</name>
    <dbReference type="NCBI Taxonomy" id="155974"/>
    <lineage>
        <taxon>Bacteria</taxon>
        <taxon>Bacillati</taxon>
        <taxon>Actinomycetota</taxon>
        <taxon>Actinomycetes</taxon>
        <taxon>Pseudonocardiales</taxon>
        <taxon>Pseudonocardiaceae</taxon>
        <taxon>Actinokineospora</taxon>
    </lineage>
</organism>
<dbReference type="GO" id="GO:0016874">
    <property type="term" value="F:ligase activity"/>
    <property type="evidence" value="ECO:0007669"/>
    <property type="project" value="UniProtKB-KW"/>
</dbReference>
<dbReference type="InterPro" id="IPR037171">
    <property type="entry name" value="NagB/RpiA_transferase-like"/>
</dbReference>
<dbReference type="EMBL" id="FOGI01000011">
    <property type="protein sequence ID" value="SES36071.1"/>
    <property type="molecule type" value="Genomic_DNA"/>
</dbReference>
<evidence type="ECO:0000313" key="1">
    <source>
        <dbReference type="EMBL" id="SES36071.1"/>
    </source>
</evidence>
<reference evidence="2" key="1">
    <citation type="submission" date="2016-10" db="EMBL/GenBank/DDBJ databases">
        <authorList>
            <person name="Varghese N."/>
            <person name="Submissions S."/>
        </authorList>
    </citation>
    <scope>NUCLEOTIDE SEQUENCE [LARGE SCALE GENOMIC DNA]</scope>
    <source>
        <strain evidence="2">DSM 44260</strain>
    </source>
</reference>
<accession>A0A1H9WQI2</accession>
<dbReference type="SUPFAM" id="SSF100950">
    <property type="entry name" value="NagB/RpiA/CoA transferase-like"/>
    <property type="match status" value="1"/>
</dbReference>
<dbReference type="GO" id="GO:0005737">
    <property type="term" value="C:cytoplasm"/>
    <property type="evidence" value="ECO:0007669"/>
    <property type="project" value="TreeGrafter"/>
</dbReference>
<gene>
    <name evidence="1" type="ORF">SAMN04487818_11178</name>
</gene>
<evidence type="ECO:0000313" key="2">
    <source>
        <dbReference type="Proteomes" id="UP000199051"/>
    </source>
</evidence>
<dbReference type="AlphaFoldDB" id="A0A1H9WQI2"/>
<dbReference type="Proteomes" id="UP000199051">
    <property type="component" value="Unassembled WGS sequence"/>
</dbReference>
<sequence>MTTSIDDLKNAARNQVWAALTACGAVHDTDVYGRIPNFVDSHLAADRLAALPAWQSAGVVKAVPDKAQLPVRARALREGKIVYMAVPKLAKQRPFYLLDPEHLTVPPEQAADSHVAADIAPTVDVDSLLPIDLIVCGSVAVNRHGVRLGKGAGYSDLEVALLQEAGLIRQETVIATTVHSLQVVDGELPESEHDFSVDLIVTPDEVINCAPRRRSPGLLWECLPAEKIAAIPALASRASAPRRS</sequence>
<dbReference type="PANTHER" id="PTHR13017:SF0">
    <property type="entry name" value="METHENYLTETRAHYDROFOLATE SYNTHASE DOMAIN-CONTAINING PROTEIN"/>
    <property type="match status" value="1"/>
</dbReference>
<keyword evidence="2" id="KW-1185">Reference proteome</keyword>
<dbReference type="Gene3D" id="3.40.50.10420">
    <property type="entry name" value="NagB/RpiA/CoA transferase-like"/>
    <property type="match status" value="1"/>
</dbReference>
<dbReference type="RefSeq" id="WP_092783250.1">
    <property type="nucleotide sequence ID" value="NZ_FOGI01000011.1"/>
</dbReference>
<dbReference type="InterPro" id="IPR002698">
    <property type="entry name" value="FTHF_cligase"/>
</dbReference>
<keyword evidence="1" id="KW-0436">Ligase</keyword>
<dbReference type="STRING" id="155974.SAMN04487818_11178"/>
<protein>
    <submittedName>
        <fullName evidence="1">5-formyltetrahydrofolate cyclo-ligase</fullName>
    </submittedName>
</protein>
<dbReference type="InterPro" id="IPR024185">
    <property type="entry name" value="FTHF_cligase-like_sf"/>
</dbReference>
<dbReference type="Pfam" id="PF01812">
    <property type="entry name" value="5-FTHF_cyc-lig"/>
    <property type="match status" value="1"/>
</dbReference>
<proteinExistence type="predicted"/>
<dbReference type="PANTHER" id="PTHR13017">
    <property type="entry name" value="5-FORMYLTETRAHYDROFOLATE CYCLO-LIGASE-RELATED"/>
    <property type="match status" value="1"/>
</dbReference>
<name>A0A1H9WQI2_9PSEU</name>